<dbReference type="EMBL" id="CAKOAT010498488">
    <property type="protein sequence ID" value="CAH8380902.1"/>
    <property type="molecule type" value="Genomic_DNA"/>
</dbReference>
<evidence type="ECO:0000313" key="2">
    <source>
        <dbReference type="Proteomes" id="UP001642260"/>
    </source>
</evidence>
<proteinExistence type="predicted"/>
<gene>
    <name evidence="1" type="ORF">ERUC_LOCUS33385</name>
</gene>
<dbReference type="AlphaFoldDB" id="A0ABC8LBJ4"/>
<sequence length="93" mass="11011">MDGERTSDINILFDIVVEKLKKFRANPRMRFRCVSKQWKNITSNSIVTDSIVSQSLTQPLHDPNFIFHKILSYEPFFHVSLYTYQNEEQLITT</sequence>
<dbReference type="Proteomes" id="UP001642260">
    <property type="component" value="Unassembled WGS sequence"/>
</dbReference>
<reference evidence="1 2" key="1">
    <citation type="submission" date="2022-03" db="EMBL/GenBank/DDBJ databases">
        <authorList>
            <person name="Macdonald S."/>
            <person name="Ahmed S."/>
            <person name="Newling K."/>
        </authorList>
    </citation>
    <scope>NUCLEOTIDE SEQUENCE [LARGE SCALE GENOMIC DNA]</scope>
</reference>
<keyword evidence="2" id="KW-1185">Reference proteome</keyword>
<accession>A0ABC8LBJ4</accession>
<protein>
    <recommendedName>
        <fullName evidence="3">F-box domain-containing protein</fullName>
    </recommendedName>
</protein>
<name>A0ABC8LBJ4_ERUVS</name>
<evidence type="ECO:0008006" key="3">
    <source>
        <dbReference type="Google" id="ProtNLM"/>
    </source>
</evidence>
<comment type="caution">
    <text evidence="1">The sequence shown here is derived from an EMBL/GenBank/DDBJ whole genome shotgun (WGS) entry which is preliminary data.</text>
</comment>
<organism evidence="1 2">
    <name type="scientific">Eruca vesicaria subsp. sativa</name>
    <name type="common">Garden rocket</name>
    <name type="synonym">Eruca sativa</name>
    <dbReference type="NCBI Taxonomy" id="29727"/>
    <lineage>
        <taxon>Eukaryota</taxon>
        <taxon>Viridiplantae</taxon>
        <taxon>Streptophyta</taxon>
        <taxon>Embryophyta</taxon>
        <taxon>Tracheophyta</taxon>
        <taxon>Spermatophyta</taxon>
        <taxon>Magnoliopsida</taxon>
        <taxon>eudicotyledons</taxon>
        <taxon>Gunneridae</taxon>
        <taxon>Pentapetalae</taxon>
        <taxon>rosids</taxon>
        <taxon>malvids</taxon>
        <taxon>Brassicales</taxon>
        <taxon>Brassicaceae</taxon>
        <taxon>Brassiceae</taxon>
        <taxon>Eruca</taxon>
    </lineage>
</organism>
<evidence type="ECO:0000313" key="1">
    <source>
        <dbReference type="EMBL" id="CAH8380902.1"/>
    </source>
</evidence>